<dbReference type="PANTHER" id="PTHR34069:SF2">
    <property type="entry name" value="BETA-KETOACYL-[ACYL-CARRIER-PROTEIN] SYNTHASE III"/>
    <property type="match status" value="1"/>
</dbReference>
<evidence type="ECO:0000259" key="4">
    <source>
        <dbReference type="Pfam" id="PF08545"/>
    </source>
</evidence>
<organism evidence="5 6">
    <name type="scientific">Bacteroides cellulosilyticus CL02T12C19</name>
    <dbReference type="NCBI Taxonomy" id="997874"/>
    <lineage>
        <taxon>Bacteria</taxon>
        <taxon>Pseudomonadati</taxon>
        <taxon>Bacteroidota</taxon>
        <taxon>Bacteroidia</taxon>
        <taxon>Bacteroidales</taxon>
        <taxon>Bacteroidaceae</taxon>
        <taxon>Bacteroides</taxon>
    </lineage>
</organism>
<dbReference type="EMBL" id="AGXG01000080">
    <property type="protein sequence ID" value="EIY27949.1"/>
    <property type="molecule type" value="Genomic_DNA"/>
</dbReference>
<keyword evidence="1" id="KW-0808">Transferase</keyword>
<dbReference type="NCBIfam" id="NF006829">
    <property type="entry name" value="PRK09352.1"/>
    <property type="match status" value="1"/>
</dbReference>
<gene>
    <name evidence="5" type="ORF">HMPREF1062_03624</name>
</gene>
<evidence type="ECO:0000259" key="3">
    <source>
        <dbReference type="Pfam" id="PF08541"/>
    </source>
</evidence>
<proteinExistence type="predicted"/>
<dbReference type="GO" id="GO:0044550">
    <property type="term" value="P:secondary metabolite biosynthetic process"/>
    <property type="evidence" value="ECO:0007669"/>
    <property type="project" value="TreeGrafter"/>
</dbReference>
<dbReference type="OrthoDB" id="9815506at2"/>
<name>I9F4N3_9BACE</name>
<accession>I9F4N3</accession>
<evidence type="ECO:0000313" key="6">
    <source>
        <dbReference type="Proteomes" id="UP000003741"/>
    </source>
</evidence>
<reference evidence="5 6" key="1">
    <citation type="submission" date="2012-02" db="EMBL/GenBank/DDBJ databases">
        <title>The Genome Sequence of Bacteroides cellulosilyticus CL02T12C19.</title>
        <authorList>
            <consortium name="The Broad Institute Genome Sequencing Platform"/>
            <person name="Earl A."/>
            <person name="Ward D."/>
            <person name="Feldgarden M."/>
            <person name="Gevers D."/>
            <person name="Zitomersky N.L."/>
            <person name="Coyne M.J."/>
            <person name="Comstock L.E."/>
            <person name="Young S.K."/>
            <person name="Zeng Q."/>
            <person name="Gargeya S."/>
            <person name="Fitzgerald M."/>
            <person name="Haas B."/>
            <person name="Abouelleil A."/>
            <person name="Alvarado L."/>
            <person name="Arachchi H.M."/>
            <person name="Berlin A."/>
            <person name="Chapman S.B."/>
            <person name="Gearin G."/>
            <person name="Goldberg J."/>
            <person name="Griggs A."/>
            <person name="Gujja S."/>
            <person name="Hansen M."/>
            <person name="Heiman D."/>
            <person name="Howarth C."/>
            <person name="Larimer J."/>
            <person name="Lui A."/>
            <person name="MacDonald P.J.P."/>
            <person name="McCowen C."/>
            <person name="Montmayeur A."/>
            <person name="Murphy C."/>
            <person name="Neiman D."/>
            <person name="Pearson M."/>
            <person name="Priest M."/>
            <person name="Roberts A."/>
            <person name="Saif S."/>
            <person name="Shea T."/>
            <person name="Sisk P."/>
            <person name="Stolte C."/>
            <person name="Sykes S."/>
            <person name="Wortman J."/>
            <person name="Nusbaum C."/>
            <person name="Birren B."/>
        </authorList>
    </citation>
    <scope>NUCLEOTIDE SEQUENCE [LARGE SCALE GENOMIC DNA]</scope>
    <source>
        <strain evidence="5 6">CL02T12C19</strain>
    </source>
</reference>
<dbReference type="PANTHER" id="PTHR34069">
    <property type="entry name" value="3-OXOACYL-[ACYL-CARRIER-PROTEIN] SYNTHASE 3"/>
    <property type="match status" value="1"/>
</dbReference>
<evidence type="ECO:0000256" key="1">
    <source>
        <dbReference type="ARBA" id="ARBA00022679"/>
    </source>
</evidence>
<dbReference type="SUPFAM" id="SSF53901">
    <property type="entry name" value="Thiolase-like"/>
    <property type="match status" value="1"/>
</dbReference>
<dbReference type="InterPro" id="IPR013747">
    <property type="entry name" value="ACP_syn_III_C"/>
</dbReference>
<dbReference type="InterPro" id="IPR016039">
    <property type="entry name" value="Thiolase-like"/>
</dbReference>
<evidence type="ECO:0000256" key="2">
    <source>
        <dbReference type="ARBA" id="ARBA00023315"/>
    </source>
</evidence>
<protein>
    <submittedName>
        <fullName evidence="5">3-oxoacyl-[acyl-carrier-protein] synthase 3</fullName>
    </submittedName>
</protein>
<dbReference type="RefSeq" id="WP_007217969.1">
    <property type="nucleotide sequence ID" value="NZ_JH724087.1"/>
</dbReference>
<feature type="domain" description="Beta-ketoacyl-[acyl-carrier-protein] synthase III N-terminal" evidence="4">
    <location>
        <begin position="108"/>
        <end position="185"/>
    </location>
</feature>
<dbReference type="CDD" id="cd00830">
    <property type="entry name" value="KAS_III"/>
    <property type="match status" value="1"/>
</dbReference>
<keyword evidence="2" id="KW-0012">Acyltransferase</keyword>
<dbReference type="GO" id="GO:0004315">
    <property type="term" value="F:3-oxoacyl-[acyl-carrier-protein] synthase activity"/>
    <property type="evidence" value="ECO:0007669"/>
    <property type="project" value="InterPro"/>
</dbReference>
<dbReference type="Proteomes" id="UP000003741">
    <property type="component" value="Unassembled WGS sequence"/>
</dbReference>
<dbReference type="Gene3D" id="3.40.47.10">
    <property type="match status" value="1"/>
</dbReference>
<dbReference type="AlphaFoldDB" id="I9F4N3"/>
<dbReference type="Pfam" id="PF08541">
    <property type="entry name" value="ACP_syn_III_C"/>
    <property type="match status" value="1"/>
</dbReference>
<dbReference type="Pfam" id="PF08545">
    <property type="entry name" value="ACP_syn_III"/>
    <property type="match status" value="1"/>
</dbReference>
<keyword evidence="6" id="KW-1185">Reference proteome</keyword>
<feature type="domain" description="Beta-ketoacyl-[acyl-carrier-protein] synthase III C-terminal" evidence="3">
    <location>
        <begin position="244"/>
        <end position="331"/>
    </location>
</feature>
<sequence>MEAYIKAISYYLPEQIIDNKTLAKEFPEWSEEKIEKKLGIKIRHIAREDETAADLAIKAAEALFSEYRIDKDIIDYCILCTESPDYILPTTACLIQDKLKLSNKIGVLDINLGCSGFIASLSVAKGLVFAGVAKNILLLTAETYSKYMHPRDKGNRTIFGDGATASIISTEGLAQIGEFSFGTDGAGAENLIVKTGGARNRTPLNDLTFDDFGNPRSSDYIYMNGPEILNYTLDRIPEVTAEVLERNGLILEDIDLHVFHQANKYIAGLQRRKLRVPEEIYYCCYENSGNTVSSTIPIALVHALKDGSIKQGTKVLSVAQGLGYTWGGVILFF</sequence>
<dbReference type="InterPro" id="IPR013751">
    <property type="entry name" value="ACP_syn_III_N"/>
</dbReference>
<dbReference type="GO" id="GO:0006633">
    <property type="term" value="P:fatty acid biosynthetic process"/>
    <property type="evidence" value="ECO:0007669"/>
    <property type="project" value="InterPro"/>
</dbReference>
<dbReference type="HOGENOM" id="CLU_039592_1_0_10"/>
<evidence type="ECO:0000313" key="5">
    <source>
        <dbReference type="EMBL" id="EIY27949.1"/>
    </source>
</evidence>
<dbReference type="PATRIC" id="fig|997874.3.peg.3715"/>
<comment type="caution">
    <text evidence="5">The sequence shown here is derived from an EMBL/GenBank/DDBJ whole genome shotgun (WGS) entry which is preliminary data.</text>
</comment>